<dbReference type="InterPro" id="IPR017441">
    <property type="entry name" value="Protein_kinase_ATP_BS"/>
</dbReference>
<evidence type="ECO:0000256" key="4">
    <source>
        <dbReference type="ARBA" id="ARBA00022777"/>
    </source>
</evidence>
<dbReference type="Gene3D" id="1.10.510.10">
    <property type="entry name" value="Transferase(Phosphotransferase) domain 1"/>
    <property type="match status" value="1"/>
</dbReference>
<dbReference type="SUPFAM" id="SSF56112">
    <property type="entry name" value="Protein kinase-like (PK-like)"/>
    <property type="match status" value="1"/>
</dbReference>
<keyword evidence="2" id="KW-0808">Transferase</keyword>
<keyword evidence="4 9" id="KW-0418">Kinase</keyword>
<dbReference type="SMART" id="SM00220">
    <property type="entry name" value="S_TKc"/>
    <property type="match status" value="1"/>
</dbReference>
<dbReference type="GO" id="GO:0004712">
    <property type="term" value="F:protein serine/threonine/tyrosine kinase activity"/>
    <property type="evidence" value="ECO:0007669"/>
    <property type="project" value="TreeGrafter"/>
</dbReference>
<dbReference type="GO" id="GO:0007094">
    <property type="term" value="P:mitotic spindle assembly checkpoint signaling"/>
    <property type="evidence" value="ECO:0007669"/>
    <property type="project" value="TreeGrafter"/>
</dbReference>
<evidence type="ECO:0000313" key="10">
    <source>
        <dbReference type="Proteomes" id="UP000740883"/>
    </source>
</evidence>
<evidence type="ECO:0000256" key="3">
    <source>
        <dbReference type="ARBA" id="ARBA00022741"/>
    </source>
</evidence>
<dbReference type="OrthoDB" id="20524at2759"/>
<feature type="domain" description="Protein kinase" evidence="8">
    <location>
        <begin position="41"/>
        <end position="292"/>
    </location>
</feature>
<dbReference type="GO" id="GO:0034501">
    <property type="term" value="P:protein localization to kinetochore"/>
    <property type="evidence" value="ECO:0007669"/>
    <property type="project" value="TreeGrafter"/>
</dbReference>
<evidence type="ECO:0000256" key="7">
    <source>
        <dbReference type="RuleBase" id="RU000304"/>
    </source>
</evidence>
<dbReference type="InterPro" id="IPR000719">
    <property type="entry name" value="Prot_kinase_dom"/>
</dbReference>
<dbReference type="PANTHER" id="PTHR22974:SF21">
    <property type="entry name" value="DUAL SPECIFICITY PROTEIN KINASE TTK"/>
    <property type="match status" value="1"/>
</dbReference>
<dbReference type="GO" id="GO:0033316">
    <property type="term" value="P:meiotic spindle assembly checkpoint signaling"/>
    <property type="evidence" value="ECO:0007669"/>
    <property type="project" value="TreeGrafter"/>
</dbReference>
<dbReference type="GO" id="GO:0007059">
    <property type="term" value="P:chromosome segregation"/>
    <property type="evidence" value="ECO:0007669"/>
    <property type="project" value="TreeGrafter"/>
</dbReference>
<keyword evidence="5 6" id="KW-0067">ATP-binding</keyword>
<evidence type="ECO:0000259" key="8">
    <source>
        <dbReference type="PROSITE" id="PS50011"/>
    </source>
</evidence>
<sequence length="292" mass="34152">KNYEEKKIEKNYEEKKIEKNYEIKIEEKNEISHCTISEKQYRKCGIIGKGGNSKVYLVENNNKFYALKVVNIEMDQKLRKSTLKEIDILQNLKGSYGIIDLIDTRIDTENIYILLEYGSIDLAKYIRRNHLSLNAIRFFWEQMLRILQVVHSNRIIHADIKPANFVIVDGNLKLIDFNISSKIKADTTRLDLESACGTLNYVAPEILDSTLKQRRRGSDVWSLGIILYEMLYKRVPVDYTTNSADWLEKIQNMDDFVKDDGGEYSEIIKIIRACLRKNPKDRPTVEELLENF</sequence>
<name>A0A9P6KYX2_9MICR</name>
<evidence type="ECO:0000256" key="2">
    <source>
        <dbReference type="ARBA" id="ARBA00022679"/>
    </source>
</evidence>
<dbReference type="GO" id="GO:0005524">
    <property type="term" value="F:ATP binding"/>
    <property type="evidence" value="ECO:0007669"/>
    <property type="project" value="UniProtKB-UniRule"/>
</dbReference>
<evidence type="ECO:0000256" key="1">
    <source>
        <dbReference type="ARBA" id="ARBA00022527"/>
    </source>
</evidence>
<gene>
    <name evidence="9" type="primary">MPS1_1</name>
    <name evidence="9" type="ORF">NGRA_2157</name>
</gene>
<dbReference type="Pfam" id="PF00069">
    <property type="entry name" value="Pkinase"/>
    <property type="match status" value="1"/>
</dbReference>
<dbReference type="Gene3D" id="3.30.200.20">
    <property type="entry name" value="Phosphorylase Kinase, domain 1"/>
    <property type="match status" value="1"/>
</dbReference>
<keyword evidence="1 7" id="KW-0723">Serine/threonine-protein kinase</keyword>
<protein>
    <submittedName>
        <fullName evidence="9">Serine/threonine-protein kinase MPS1 like protein</fullName>
    </submittedName>
</protein>
<dbReference type="InterPro" id="IPR011009">
    <property type="entry name" value="Kinase-like_dom_sf"/>
</dbReference>
<dbReference type="GO" id="GO:0000776">
    <property type="term" value="C:kinetochore"/>
    <property type="evidence" value="ECO:0007669"/>
    <property type="project" value="TreeGrafter"/>
</dbReference>
<accession>A0A9P6KYX2</accession>
<dbReference type="GO" id="GO:0005634">
    <property type="term" value="C:nucleus"/>
    <property type="evidence" value="ECO:0007669"/>
    <property type="project" value="TreeGrafter"/>
</dbReference>
<evidence type="ECO:0000256" key="6">
    <source>
        <dbReference type="PROSITE-ProRule" id="PRU10141"/>
    </source>
</evidence>
<keyword evidence="3 6" id="KW-0547">Nucleotide-binding</keyword>
<reference evidence="9 10" key="1">
    <citation type="journal article" date="2020" name="Genome Biol. Evol.">
        <title>Comparative genomics of strictly vertically transmitted, feminizing microsporidia endosymbionts of amphipod crustaceans.</title>
        <authorList>
            <person name="Cormier A."/>
            <person name="Chebbi M.A."/>
            <person name="Giraud I."/>
            <person name="Wattier R."/>
            <person name="Teixeira M."/>
            <person name="Gilbert C."/>
            <person name="Rigaud T."/>
            <person name="Cordaux R."/>
        </authorList>
    </citation>
    <scope>NUCLEOTIDE SEQUENCE [LARGE SCALE GENOMIC DNA]</scope>
    <source>
        <strain evidence="9 10">Ou3-Ou53</strain>
    </source>
</reference>
<dbReference type="EMBL" id="SBJO01000199">
    <property type="protein sequence ID" value="KAF9762226.1"/>
    <property type="molecule type" value="Genomic_DNA"/>
</dbReference>
<organism evidence="9 10">
    <name type="scientific">Nosema granulosis</name>
    <dbReference type="NCBI Taxonomy" id="83296"/>
    <lineage>
        <taxon>Eukaryota</taxon>
        <taxon>Fungi</taxon>
        <taxon>Fungi incertae sedis</taxon>
        <taxon>Microsporidia</taxon>
        <taxon>Nosematidae</taxon>
        <taxon>Nosema</taxon>
    </lineage>
</organism>
<dbReference type="PROSITE" id="PS50011">
    <property type="entry name" value="PROTEIN_KINASE_DOM"/>
    <property type="match status" value="1"/>
</dbReference>
<comment type="similarity">
    <text evidence="7">Belongs to the protein kinase superfamily.</text>
</comment>
<feature type="non-terminal residue" evidence="9">
    <location>
        <position position="1"/>
    </location>
</feature>
<dbReference type="GO" id="GO:0004674">
    <property type="term" value="F:protein serine/threonine kinase activity"/>
    <property type="evidence" value="ECO:0007669"/>
    <property type="project" value="UniProtKB-KW"/>
</dbReference>
<evidence type="ECO:0000313" key="9">
    <source>
        <dbReference type="EMBL" id="KAF9762226.1"/>
    </source>
</evidence>
<dbReference type="PROSITE" id="PS00107">
    <property type="entry name" value="PROTEIN_KINASE_ATP"/>
    <property type="match status" value="1"/>
</dbReference>
<dbReference type="Proteomes" id="UP000740883">
    <property type="component" value="Unassembled WGS sequence"/>
</dbReference>
<comment type="caution">
    <text evidence="9">The sequence shown here is derived from an EMBL/GenBank/DDBJ whole genome shotgun (WGS) entry which is preliminary data.</text>
</comment>
<keyword evidence="10" id="KW-1185">Reference proteome</keyword>
<dbReference type="PANTHER" id="PTHR22974">
    <property type="entry name" value="MIXED LINEAGE PROTEIN KINASE"/>
    <property type="match status" value="1"/>
</dbReference>
<dbReference type="PROSITE" id="PS00108">
    <property type="entry name" value="PROTEIN_KINASE_ST"/>
    <property type="match status" value="1"/>
</dbReference>
<feature type="binding site" evidence="6">
    <location>
        <position position="68"/>
    </location>
    <ligand>
        <name>ATP</name>
        <dbReference type="ChEBI" id="CHEBI:30616"/>
    </ligand>
</feature>
<dbReference type="InterPro" id="IPR008271">
    <property type="entry name" value="Ser/Thr_kinase_AS"/>
</dbReference>
<evidence type="ECO:0000256" key="5">
    <source>
        <dbReference type="ARBA" id="ARBA00022840"/>
    </source>
</evidence>
<dbReference type="AlphaFoldDB" id="A0A9P6KYX2"/>
<proteinExistence type="inferred from homology"/>